<accession>A0ABQ3V9L9</accession>
<comment type="caution">
    <text evidence="1">The sequence shown here is derived from an EMBL/GenBank/DDBJ whole genome shotgun (WGS) entry which is preliminary data.</text>
</comment>
<reference evidence="1 2" key="1">
    <citation type="journal article" date="2021" name="Int. J. Syst. Evol. Microbiol.">
        <title>Reticulibacter mediterranei gen. nov., sp. nov., within the new family Reticulibacteraceae fam. nov., and Ktedonospora formicarum gen. nov., sp. nov., Ktedonobacter robiniae sp. nov., Dictyobacter formicarum sp. nov. and Dictyobacter arantiisoli sp. nov., belonging to the class Ktedonobacteria.</title>
        <authorList>
            <person name="Yabe S."/>
            <person name="Zheng Y."/>
            <person name="Wang C.M."/>
            <person name="Sakai Y."/>
            <person name="Abe K."/>
            <person name="Yokota A."/>
            <person name="Donadio S."/>
            <person name="Cavaletti L."/>
            <person name="Monciardini P."/>
        </authorList>
    </citation>
    <scope>NUCLEOTIDE SEQUENCE [LARGE SCALE GENOMIC DNA]</scope>
    <source>
        <strain evidence="1 2">SOSP1-9</strain>
    </source>
</reference>
<proteinExistence type="predicted"/>
<gene>
    <name evidence="1" type="ORF">KSZ_04850</name>
</gene>
<dbReference type="Proteomes" id="UP000635565">
    <property type="component" value="Unassembled WGS sequence"/>
</dbReference>
<name>A0ABQ3V9L9_9CHLR</name>
<organism evidence="1 2">
    <name type="scientific">Dictyobacter formicarum</name>
    <dbReference type="NCBI Taxonomy" id="2778368"/>
    <lineage>
        <taxon>Bacteria</taxon>
        <taxon>Bacillati</taxon>
        <taxon>Chloroflexota</taxon>
        <taxon>Ktedonobacteria</taxon>
        <taxon>Ktedonobacterales</taxon>
        <taxon>Dictyobacteraceae</taxon>
        <taxon>Dictyobacter</taxon>
    </lineage>
</organism>
<sequence length="77" mass="8759">MNQWESVRSGLKEICSVGKDRLLREKAAKEVRERAEKVIPEGDMRASKRQYMPWKRVQCSSGVDVSSFSAHGVNTSF</sequence>
<keyword evidence="2" id="KW-1185">Reference proteome</keyword>
<protein>
    <submittedName>
        <fullName evidence="1">Uncharacterized protein</fullName>
    </submittedName>
</protein>
<dbReference type="EMBL" id="BNJJ01000002">
    <property type="protein sequence ID" value="GHO82479.1"/>
    <property type="molecule type" value="Genomic_DNA"/>
</dbReference>
<evidence type="ECO:0000313" key="1">
    <source>
        <dbReference type="EMBL" id="GHO82479.1"/>
    </source>
</evidence>
<evidence type="ECO:0000313" key="2">
    <source>
        <dbReference type="Proteomes" id="UP000635565"/>
    </source>
</evidence>